<accession>A0A5B2UB70</accession>
<organism evidence="1 2">
    <name type="scientific">Chryseobacterium sediminis</name>
    <dbReference type="NCBI Taxonomy" id="1679494"/>
    <lineage>
        <taxon>Bacteria</taxon>
        <taxon>Pseudomonadati</taxon>
        <taxon>Bacteroidota</taxon>
        <taxon>Flavobacteriia</taxon>
        <taxon>Flavobacteriales</taxon>
        <taxon>Weeksellaceae</taxon>
        <taxon>Chryseobacterium group</taxon>
        <taxon>Chryseobacterium</taxon>
    </lineage>
</organism>
<dbReference type="RefSeq" id="WP_149832725.1">
    <property type="nucleotide sequence ID" value="NZ_VUNZ01000001.1"/>
</dbReference>
<sequence length="325" mass="38649">MKLLYKELIVKLDHTLKNLEKRKSFNRDHIFYDMLELIKSKVSASERLKIIYTFSEIEKALTLLKSKNGNIEFQIGKVDNIYLNLDDNLKHYLSLSYYPMKALQYFDIKEYNKAIAHLSFFFDNAKAILGENAMLLNLASGEQYLNLFRIFYDSENEDETITTALNLMLLCHYKILTKKDKWGTEPKFVELSEYDESEYLFWKIYHTDSVFKKFITKENDALLKRIVQKMTSKISQKNDNFFYYSLKSLDVFFNENYIDTIKNFMNSLDHFDERSDSLFYLNMMKVNDALSKLNINNQDFIMICNSYISDKLIKINNQQKVELLS</sequence>
<comment type="caution">
    <text evidence="1">The sequence shown here is derived from an EMBL/GenBank/DDBJ whole genome shotgun (WGS) entry which is preliminary data.</text>
</comment>
<proteinExistence type="predicted"/>
<evidence type="ECO:0000313" key="1">
    <source>
        <dbReference type="EMBL" id="KAA2223819.1"/>
    </source>
</evidence>
<evidence type="ECO:0000313" key="2">
    <source>
        <dbReference type="Proteomes" id="UP000323082"/>
    </source>
</evidence>
<protein>
    <submittedName>
        <fullName evidence="1">Uncharacterized protein</fullName>
    </submittedName>
</protein>
<dbReference type="OrthoDB" id="1496313at2"/>
<name>A0A5B2UB70_9FLAO</name>
<dbReference type="EMBL" id="VUNZ01000001">
    <property type="protein sequence ID" value="KAA2223819.1"/>
    <property type="molecule type" value="Genomic_DNA"/>
</dbReference>
<dbReference type="AlphaFoldDB" id="A0A5B2UB70"/>
<dbReference type="Proteomes" id="UP000323082">
    <property type="component" value="Unassembled WGS sequence"/>
</dbReference>
<reference evidence="1 2" key="1">
    <citation type="journal article" date="2015" name="Int. J. Syst. Evol. Microbiol.">
        <title>Chryseobacterium sediminis sp. nov., isolated from a river sediment.</title>
        <authorList>
            <person name="Kampfer P."/>
            <person name="Busse H.J."/>
            <person name="McInroy J.A."/>
            <person name="Glaeser S.P."/>
        </authorList>
    </citation>
    <scope>NUCLEOTIDE SEQUENCE [LARGE SCALE GENOMIC DNA]</scope>
    <source>
        <strain evidence="1 2">IMT-174</strain>
    </source>
</reference>
<gene>
    <name evidence="1" type="ORF">FW780_06385</name>
</gene>